<dbReference type="AlphaFoldDB" id="X1TQK8"/>
<feature type="non-terminal residue" evidence="1">
    <location>
        <position position="69"/>
    </location>
</feature>
<evidence type="ECO:0000313" key="1">
    <source>
        <dbReference type="EMBL" id="GAI93646.1"/>
    </source>
</evidence>
<dbReference type="Gene3D" id="1.10.10.60">
    <property type="entry name" value="Homeodomain-like"/>
    <property type="match status" value="1"/>
</dbReference>
<sequence length="69" mass="7582">MFGYAGSVQINILQQTQQTYVGIGTSTQFALAHKMASLLEASIHEPITINELAGKLNVNRSYLSEVDRI</sequence>
<gene>
    <name evidence="1" type="ORF">S12H4_36742</name>
</gene>
<dbReference type="EMBL" id="BARW01021931">
    <property type="protein sequence ID" value="GAI93646.1"/>
    <property type="molecule type" value="Genomic_DNA"/>
</dbReference>
<organism evidence="1">
    <name type="scientific">marine sediment metagenome</name>
    <dbReference type="NCBI Taxonomy" id="412755"/>
    <lineage>
        <taxon>unclassified sequences</taxon>
        <taxon>metagenomes</taxon>
        <taxon>ecological metagenomes</taxon>
    </lineage>
</organism>
<reference evidence="1" key="1">
    <citation type="journal article" date="2014" name="Front. Microbiol.">
        <title>High frequency of phylogenetically diverse reductive dehalogenase-homologous genes in deep subseafloor sedimentary metagenomes.</title>
        <authorList>
            <person name="Kawai M."/>
            <person name="Futagami T."/>
            <person name="Toyoda A."/>
            <person name="Takaki Y."/>
            <person name="Nishi S."/>
            <person name="Hori S."/>
            <person name="Arai W."/>
            <person name="Tsubouchi T."/>
            <person name="Morono Y."/>
            <person name="Uchiyama I."/>
            <person name="Ito T."/>
            <person name="Fujiyama A."/>
            <person name="Inagaki F."/>
            <person name="Takami H."/>
        </authorList>
    </citation>
    <scope>NUCLEOTIDE SEQUENCE</scope>
    <source>
        <strain evidence="1">Expedition CK06-06</strain>
    </source>
</reference>
<proteinExistence type="predicted"/>
<protein>
    <submittedName>
        <fullName evidence="1">Uncharacterized protein</fullName>
    </submittedName>
</protein>
<name>X1TQK8_9ZZZZ</name>
<comment type="caution">
    <text evidence="1">The sequence shown here is derived from an EMBL/GenBank/DDBJ whole genome shotgun (WGS) entry which is preliminary data.</text>
</comment>
<accession>X1TQK8</accession>